<dbReference type="Proteomes" id="UP000280296">
    <property type="component" value="Unassembled WGS sequence"/>
</dbReference>
<dbReference type="PANTHER" id="PTHR47197:SF3">
    <property type="entry name" value="DIHYDRO-HEME D1 DEHYDROGENASE"/>
    <property type="match status" value="1"/>
</dbReference>
<dbReference type="AlphaFoldDB" id="A0A432MGL9"/>
<dbReference type="EMBL" id="RYZH01000035">
    <property type="protein sequence ID" value="RUL85923.1"/>
    <property type="molecule type" value="Genomic_DNA"/>
</dbReference>
<protein>
    <submittedName>
        <fullName evidence="2">Phosphoesterase</fullName>
    </submittedName>
</protein>
<keyword evidence="3" id="KW-1185">Reference proteome</keyword>
<feature type="region of interest" description="Disordered" evidence="1">
    <location>
        <begin position="116"/>
        <end position="152"/>
    </location>
</feature>
<evidence type="ECO:0000256" key="1">
    <source>
        <dbReference type="SAM" id="MobiDB-lite"/>
    </source>
</evidence>
<reference evidence="2 3" key="1">
    <citation type="submission" date="2018-12" db="EMBL/GenBank/DDBJ databases">
        <authorList>
            <person name="Toschakov S.V."/>
        </authorList>
    </citation>
    <scope>NUCLEOTIDE SEQUENCE [LARGE SCALE GENOMIC DNA]</scope>
    <source>
        <strain evidence="2 3">GM2012</strain>
    </source>
</reference>
<sequence length="1077" mass="117096">MTSRISVPGSPVASAISSTEKPWYQIISRSRSIRSPPAVPGSSLIAIEGAGGMPEDRISRANRARAMVMIGVGLERGSGGDRLKIGPPVAVVNLRPDRDRIRPGWLRIGEADRPIGRMRGGPRRGRTGRLAVSTPGRCPDGGRRTEPTRSGSPAMRVAPLLIRSTAALAAICALTVSTRCPSQEDAAPRRVATLQPPGRNAFCRIDPNGISVLPSGRLVRPVGAVASITSDPFGLGLSPDGSTVVTIHNRVVTVAPVDDLESARRYPSLDGEEPGPFSRGGYMGVAIAADNRTAFLSGGDAGEVVRFDLQTRRRTGAIPIDGEIDGTTYADSFVGDLAFIPGTSRLLVLDQFNFRMVELDTATDRVTRSIPCGRFPFGLGILPDGSKAYVANVGMFDYPLVPGADPEDPAGTGLKFPAYAVPSPEAEEGVEVEGRRIPGLGPLDAPEAVSVWSIDLARWEVVAKHKTGYRMGEMVEGLEVEGGASPNSIACSDRAVFVSNATNDNISVIDPATERIVDTIRLTVDPRIDRYRGLIPFGLAIDPTGDRLFVALSGLNAVGVIDARKRTVLGYIPTGWFPTKLAVSPDGSELLVATARGFGSGPNGGLRFQAPPEGTYVGDIMLGTIERIAVPDAETLSSWTRRVVANTFEEVEVADDGKNPLPPAPGLRESPIKYIVFITKENRTYDEVFGQVLDGNGDPSLSRYGRRIAREGEFGLPAGRPVTIMPNHLEIARRFAISDNFYCDSDASVHGHRWMVGTYPNEWVETNAATTKTQKLDSSAPGRRYVAGSSGAVYPEDYNEAGGLWEHLARNGVDFYNFGLGFEFAAAAEHAEFADTGVRMLVSFPLPAALYPRTSRTYATYNTSIPDQYRIDEFERELDERFLSGDRPFPRLITMMIPNDHGARPRPEAGYPYRESYMADNDLALGRVLHRLSRTPQWREMLVIITEDDAQDGVDHVDAHRSLLMFASPWVRRGHVSHTHANFGAILKTIYHILDLPPLNQFDATASLLSDVFTDEPDFSPYTAVAVDPAVFDPSQALSPYDREFDPEWLRLAPRIDDEDDFRRSHRERGEEGPAGR</sequence>
<dbReference type="InterPro" id="IPR051200">
    <property type="entry name" value="Host-pathogen_enzymatic-act"/>
</dbReference>
<dbReference type="InterPro" id="IPR011045">
    <property type="entry name" value="N2O_reductase_N"/>
</dbReference>
<organism evidence="2 3">
    <name type="scientific">Tautonia sociabilis</name>
    <dbReference type="NCBI Taxonomy" id="2080755"/>
    <lineage>
        <taxon>Bacteria</taxon>
        <taxon>Pseudomonadati</taxon>
        <taxon>Planctomycetota</taxon>
        <taxon>Planctomycetia</taxon>
        <taxon>Isosphaerales</taxon>
        <taxon>Isosphaeraceae</taxon>
        <taxon>Tautonia</taxon>
    </lineage>
</organism>
<proteinExistence type="predicted"/>
<name>A0A432MGL9_9BACT</name>
<evidence type="ECO:0000313" key="3">
    <source>
        <dbReference type="Proteomes" id="UP000280296"/>
    </source>
</evidence>
<dbReference type="InterPro" id="IPR017850">
    <property type="entry name" value="Alkaline_phosphatase_core_sf"/>
</dbReference>
<accession>A0A432MGL9</accession>
<dbReference type="SUPFAM" id="SSF50974">
    <property type="entry name" value="Nitrous oxide reductase, N-terminal domain"/>
    <property type="match status" value="1"/>
</dbReference>
<gene>
    <name evidence="2" type="ORF">TsocGM_17275</name>
</gene>
<dbReference type="Gene3D" id="3.40.720.10">
    <property type="entry name" value="Alkaline Phosphatase, subunit A"/>
    <property type="match status" value="1"/>
</dbReference>
<dbReference type="InterPro" id="IPR015943">
    <property type="entry name" value="WD40/YVTN_repeat-like_dom_sf"/>
</dbReference>
<dbReference type="Gene3D" id="2.130.10.10">
    <property type="entry name" value="YVTN repeat-like/Quinoprotein amine dehydrogenase"/>
    <property type="match status" value="2"/>
</dbReference>
<reference evidence="2 3" key="2">
    <citation type="submission" date="2019-01" db="EMBL/GenBank/DDBJ databases">
        <title>Tautonia sociabilis, a novel thermotolerant planctomycete of Isosphaeraceae family, isolated from a 4000 m deep subterranean habitat.</title>
        <authorList>
            <person name="Kovaleva O.L."/>
            <person name="Elcheninov A.G."/>
            <person name="Van Heerden E."/>
            <person name="Toshchakov S.V."/>
            <person name="Novikov A."/>
            <person name="Bonch-Osmolovskaya E.A."/>
            <person name="Kublanov I.V."/>
        </authorList>
    </citation>
    <scope>NUCLEOTIDE SEQUENCE [LARGE SCALE GENOMIC DNA]</scope>
    <source>
        <strain evidence="2 3">GM2012</strain>
    </source>
</reference>
<comment type="caution">
    <text evidence="2">The sequence shown here is derived from an EMBL/GenBank/DDBJ whole genome shotgun (WGS) entry which is preliminary data.</text>
</comment>
<dbReference type="PANTHER" id="PTHR47197">
    <property type="entry name" value="PROTEIN NIRF"/>
    <property type="match status" value="1"/>
</dbReference>
<evidence type="ECO:0000313" key="2">
    <source>
        <dbReference type="EMBL" id="RUL85923.1"/>
    </source>
</evidence>
<dbReference type="SUPFAM" id="SSF53649">
    <property type="entry name" value="Alkaline phosphatase-like"/>
    <property type="match status" value="1"/>
</dbReference>